<dbReference type="Proteomes" id="UP000030676">
    <property type="component" value="Unassembled WGS sequence"/>
</dbReference>
<organism evidence="1">
    <name type="scientific">Fusarium oxysporum f. sp. conglutinans race 2 54008</name>
    <dbReference type="NCBI Taxonomy" id="1089457"/>
    <lineage>
        <taxon>Eukaryota</taxon>
        <taxon>Fungi</taxon>
        <taxon>Dikarya</taxon>
        <taxon>Ascomycota</taxon>
        <taxon>Pezizomycotina</taxon>
        <taxon>Sordariomycetes</taxon>
        <taxon>Hypocreomycetidae</taxon>
        <taxon>Hypocreales</taxon>
        <taxon>Nectriaceae</taxon>
        <taxon>Fusarium</taxon>
        <taxon>Fusarium oxysporum species complex</taxon>
    </lineage>
</organism>
<dbReference type="AlphaFoldDB" id="X0H0C5"/>
<name>X0H0C5_FUSOX</name>
<reference evidence="1" key="1">
    <citation type="submission" date="2011-11" db="EMBL/GenBank/DDBJ databases">
        <title>The Genome Sequence of Fusarium oxysporum PHW808.</title>
        <authorList>
            <consortium name="The Broad Institute Genome Sequencing Platform"/>
            <person name="Ma L.-J."/>
            <person name="Gale L.R."/>
            <person name="Schwartz D.C."/>
            <person name="Zhou S."/>
            <person name="Corby-Kistler H."/>
            <person name="Young S.K."/>
            <person name="Zeng Q."/>
            <person name="Gargeya S."/>
            <person name="Fitzgerald M."/>
            <person name="Haas B."/>
            <person name="Abouelleil A."/>
            <person name="Alvarado L."/>
            <person name="Arachchi H.M."/>
            <person name="Berlin A."/>
            <person name="Brown A."/>
            <person name="Chapman S.B."/>
            <person name="Chen Z."/>
            <person name="Dunbar C."/>
            <person name="Freedman E."/>
            <person name="Gearin G."/>
            <person name="Goldberg J."/>
            <person name="Griggs A."/>
            <person name="Gujja S."/>
            <person name="Heiman D."/>
            <person name="Howarth C."/>
            <person name="Larson L."/>
            <person name="Lui A."/>
            <person name="MacDonald P.J.P."/>
            <person name="Montmayeur A."/>
            <person name="Murphy C."/>
            <person name="Neiman D."/>
            <person name="Pearson M."/>
            <person name="Priest M."/>
            <person name="Roberts A."/>
            <person name="Saif S."/>
            <person name="Shea T."/>
            <person name="Shenoy N."/>
            <person name="Sisk P."/>
            <person name="Stolte C."/>
            <person name="Sykes S."/>
            <person name="Wortman J."/>
            <person name="Nusbaum C."/>
            <person name="Birren B."/>
        </authorList>
    </citation>
    <scope>NUCLEOTIDE SEQUENCE [LARGE SCALE GENOMIC DNA]</scope>
    <source>
        <strain evidence="1">54008</strain>
    </source>
</reference>
<gene>
    <name evidence="1" type="ORF">FOPG_14710</name>
</gene>
<proteinExistence type="predicted"/>
<dbReference type="EMBL" id="KK033264">
    <property type="protein sequence ID" value="EXL69307.1"/>
    <property type="molecule type" value="Genomic_DNA"/>
</dbReference>
<protein>
    <submittedName>
        <fullName evidence="1">Uncharacterized protein</fullName>
    </submittedName>
</protein>
<evidence type="ECO:0000313" key="1">
    <source>
        <dbReference type="EMBL" id="EXL69307.1"/>
    </source>
</evidence>
<accession>X0H0C5</accession>
<dbReference type="HOGENOM" id="CLU_3335645_0_0_1"/>
<reference evidence="1" key="2">
    <citation type="submission" date="2014-03" db="EMBL/GenBank/DDBJ databases">
        <title>The Genome Annotation of Fusarium oxysporum PHW808.</title>
        <authorList>
            <consortium name="The Broad Institute Genomics Platform"/>
            <person name="Ma L.-J."/>
            <person name="Corby-Kistler H."/>
            <person name="Broz K."/>
            <person name="Gale L.R."/>
            <person name="Jonkers W."/>
            <person name="O'Donnell K."/>
            <person name="Ploetz R."/>
            <person name="Steinberg C."/>
            <person name="Schwartz D.C."/>
            <person name="VanEtten H."/>
            <person name="Zhou S."/>
            <person name="Young S.K."/>
            <person name="Zeng Q."/>
            <person name="Gargeya S."/>
            <person name="Fitzgerald M."/>
            <person name="Abouelleil A."/>
            <person name="Alvarado L."/>
            <person name="Chapman S.B."/>
            <person name="Gainer-Dewar J."/>
            <person name="Goldberg J."/>
            <person name="Griggs A."/>
            <person name="Gujja S."/>
            <person name="Hansen M."/>
            <person name="Howarth C."/>
            <person name="Imamovic A."/>
            <person name="Ireland A."/>
            <person name="Larimer J."/>
            <person name="McCowan C."/>
            <person name="Murphy C."/>
            <person name="Pearson M."/>
            <person name="Poon T.W."/>
            <person name="Priest M."/>
            <person name="Roberts A."/>
            <person name="Saif S."/>
            <person name="Shea T."/>
            <person name="Sykes S."/>
            <person name="Wortman J."/>
            <person name="Nusbaum C."/>
            <person name="Birren B."/>
        </authorList>
    </citation>
    <scope>NUCLEOTIDE SEQUENCE</scope>
    <source>
        <strain evidence="1">54008</strain>
    </source>
</reference>
<sequence length="38" mass="3920">MSSSASAFLFSDGTARAAVADNIMYVIAVVNLMMPPLG</sequence>